<dbReference type="OrthoDB" id="645813at2"/>
<dbReference type="RefSeq" id="WP_141106626.1">
    <property type="nucleotide sequence ID" value="NZ_FYEW01000003.1"/>
</dbReference>
<dbReference type="Proteomes" id="UP000198131">
    <property type="component" value="Unassembled WGS sequence"/>
</dbReference>
<protein>
    <recommendedName>
        <fullName evidence="4">Thioredoxin-like</fullName>
    </recommendedName>
</protein>
<evidence type="ECO:0000256" key="1">
    <source>
        <dbReference type="SAM" id="SignalP"/>
    </source>
</evidence>
<proteinExistence type="predicted"/>
<accession>A0A212UGU8</accession>
<keyword evidence="3" id="KW-1185">Reference proteome</keyword>
<dbReference type="SUPFAM" id="SSF52833">
    <property type="entry name" value="Thioredoxin-like"/>
    <property type="match status" value="1"/>
</dbReference>
<dbReference type="AlphaFoldDB" id="A0A212UGU8"/>
<dbReference type="EMBL" id="FYEW01000003">
    <property type="protein sequence ID" value="SNC77284.1"/>
    <property type="molecule type" value="Genomic_DNA"/>
</dbReference>
<gene>
    <name evidence="2" type="ORF">SAMN06265337_3867</name>
</gene>
<dbReference type="InterPro" id="IPR036249">
    <property type="entry name" value="Thioredoxin-like_sf"/>
</dbReference>
<evidence type="ECO:0000313" key="2">
    <source>
        <dbReference type="EMBL" id="SNC77284.1"/>
    </source>
</evidence>
<reference evidence="3" key="1">
    <citation type="submission" date="2017-06" db="EMBL/GenBank/DDBJ databases">
        <authorList>
            <person name="Varghese N."/>
            <person name="Submissions S."/>
        </authorList>
    </citation>
    <scope>NUCLEOTIDE SEQUENCE [LARGE SCALE GENOMIC DNA]</scope>
    <source>
        <strain evidence="3">DSM 11116</strain>
    </source>
</reference>
<organism evidence="2 3">
    <name type="scientific">Hymenobacter gelipurpurascens</name>
    <dbReference type="NCBI Taxonomy" id="89968"/>
    <lineage>
        <taxon>Bacteria</taxon>
        <taxon>Pseudomonadati</taxon>
        <taxon>Bacteroidota</taxon>
        <taxon>Cytophagia</taxon>
        <taxon>Cytophagales</taxon>
        <taxon>Hymenobacteraceae</taxon>
        <taxon>Hymenobacter</taxon>
    </lineage>
</organism>
<evidence type="ECO:0008006" key="4">
    <source>
        <dbReference type="Google" id="ProtNLM"/>
    </source>
</evidence>
<sequence length="466" mass="53772">MKKRYFWPLVAVLWCLLTNSAVAQQLHFEKDSLGQVLQRARQQQKPVFLLLTLGPRPEAAGLTKAQLDQVYGTGLDYGIVAKELERDFLLVKVPFGTPEAQRISRRYYVNTYPTYLYLHPDGTVLHRSYSSSQDPQRYLRDIETFRQKLASPNNLSQLEQRYAQGERGVEFLRQYIKTRQSVGAPIRPALLDAYVRELPVKAFDDFLEVVFVHECGPLVDSRAYKLARFNKRLTDSMYATLPLARRITFNNLIISNTIQEAIARRDQNLAMQGASFARGTWPSTDYLNGSRTFDQNMMRYYQGVRDTARYLPLLVNFYERHYMAVPADTLRRRQAMRRALQNSFQNPRPYPNLSLPDSSVKKVWVESRTKPIDTYALDLNNGAWALYISGTKRATYLLQAMRWSQRSIELDPQAGYYDTLAHLLYNLRLHAEAEATQQKAVALAKKEGKATEGYKEVLRKIKNGTL</sequence>
<name>A0A212UGU8_9BACT</name>
<evidence type="ECO:0000313" key="3">
    <source>
        <dbReference type="Proteomes" id="UP000198131"/>
    </source>
</evidence>
<feature type="signal peptide" evidence="1">
    <location>
        <begin position="1"/>
        <end position="23"/>
    </location>
</feature>
<keyword evidence="1" id="KW-0732">Signal</keyword>
<dbReference type="Gene3D" id="3.40.30.10">
    <property type="entry name" value="Glutaredoxin"/>
    <property type="match status" value="1"/>
</dbReference>
<feature type="chain" id="PRO_5012419952" description="Thioredoxin-like" evidence="1">
    <location>
        <begin position="24"/>
        <end position="466"/>
    </location>
</feature>